<comment type="subcellular location">
    <subcellularLocation>
        <location evidence="1">Cell membrane</location>
        <topology evidence="1">Multi-pass membrane protein</topology>
    </subcellularLocation>
</comment>
<evidence type="ECO:0000256" key="6">
    <source>
        <dbReference type="SAM" id="Phobius"/>
    </source>
</evidence>
<feature type="transmembrane region" description="Helical" evidence="6">
    <location>
        <begin position="405"/>
        <end position="424"/>
    </location>
</feature>
<feature type="transmembrane region" description="Helical" evidence="6">
    <location>
        <begin position="317"/>
        <end position="340"/>
    </location>
</feature>
<dbReference type="InterPro" id="IPR050545">
    <property type="entry name" value="Mycobact_MmpL"/>
</dbReference>
<feature type="transmembrane region" description="Helical" evidence="6">
    <location>
        <begin position="220"/>
        <end position="239"/>
    </location>
</feature>
<accession>A0A5B8W0U4</accession>
<feature type="domain" description="SSD" evidence="7">
    <location>
        <begin position="637"/>
        <end position="761"/>
    </location>
</feature>
<dbReference type="EMBL" id="CP042437">
    <property type="protein sequence ID" value="QEC77434.1"/>
    <property type="molecule type" value="Genomic_DNA"/>
</dbReference>
<keyword evidence="4 6" id="KW-1133">Transmembrane helix</keyword>
<feature type="transmembrane region" description="Helical" evidence="6">
    <location>
        <begin position="272"/>
        <end position="296"/>
    </location>
</feature>
<gene>
    <name evidence="8" type="ORF">FSB76_16330</name>
</gene>
<dbReference type="SUPFAM" id="SSF82866">
    <property type="entry name" value="Multidrug efflux transporter AcrB transmembrane domain"/>
    <property type="match status" value="2"/>
</dbReference>
<evidence type="ECO:0000256" key="5">
    <source>
        <dbReference type="ARBA" id="ARBA00023136"/>
    </source>
</evidence>
<dbReference type="AlphaFoldDB" id="A0A5B8W0U4"/>
<reference evidence="8 9" key="1">
    <citation type="journal article" date="2013" name="J. Microbiol.">
        <title>Mucilaginibacter ginsenosidivorax sp. nov., with ginsenoside converting activity isolated from sediment.</title>
        <authorList>
            <person name="Kim J.K."/>
            <person name="Choi T.E."/>
            <person name="Liu Q.M."/>
            <person name="Park H.Y."/>
            <person name="Yi T.H."/>
            <person name="Yoon M.H."/>
            <person name="Kim S.C."/>
            <person name="Im W.T."/>
        </authorList>
    </citation>
    <scope>NUCLEOTIDE SEQUENCE [LARGE SCALE GENOMIC DNA]</scope>
    <source>
        <strain evidence="8 9">KHI28</strain>
    </source>
</reference>
<dbReference type="PANTHER" id="PTHR33406:SF12">
    <property type="entry name" value="BLR2997 PROTEIN"/>
    <property type="match status" value="1"/>
</dbReference>
<dbReference type="Gene3D" id="1.20.1640.10">
    <property type="entry name" value="Multidrug efflux transporter AcrB transmembrane domain"/>
    <property type="match status" value="2"/>
</dbReference>
<evidence type="ECO:0000256" key="4">
    <source>
        <dbReference type="ARBA" id="ARBA00022989"/>
    </source>
</evidence>
<dbReference type="Pfam" id="PF03176">
    <property type="entry name" value="MMPL"/>
    <property type="match status" value="2"/>
</dbReference>
<feature type="transmembrane region" description="Helical" evidence="6">
    <location>
        <begin position="604"/>
        <end position="628"/>
    </location>
</feature>
<keyword evidence="3 6" id="KW-0812">Transmembrane</keyword>
<dbReference type="PANTHER" id="PTHR33406">
    <property type="entry name" value="MEMBRANE PROTEIN MJ1562-RELATED"/>
    <property type="match status" value="1"/>
</dbReference>
<evidence type="ECO:0000256" key="2">
    <source>
        <dbReference type="ARBA" id="ARBA00022475"/>
    </source>
</evidence>
<name>A0A5B8W0U4_9SPHI</name>
<sequence>MFWKKTASFILKNRLFVLISVVALSIFMSYEASKVKITFNGGKVLPVTDSAYIRYNQFKKMFGQDASSMVIGIKSDKIFDKDIFNDWYNIGNDLRQAKGVKAVISVANVYNLQKDTAKHRFIIKPLVTGILPTAQAVDSIKQKLASLPFYKGVVLSNDGKSTLMAITFDDKIINTPYRVPIINKIKKLGAAFEQKHGIKVHYSGLPLIRTVVGDLVAHEFSMFLSLSVLITAIILLAFFRSFFPVVFPIIIVVLGVVWSLGTLVLMHYEMTILTGIIPPLIVVIGIPNTIFILNKYYHEYELCGDKMKALHLAIEKAGITTFIANITTAIGFGVLCFTNSELLTQFGLVASISIIATFALSLILVPIIFSYLPSPKPQKAGIKDSKLMASLLSGLDKLVHTRRKTIYIGTLALIAISCVGIYQININGFVVDDLPQHNNTLEDLKFFEANFNGVLPLEVSIDTKRKNGVVNLGVIRKVEKLEKLISSYPQFSRSISLIQVLKFSTQAFYGGAPEYYRLPDGLEQNFILNYAGNSAGKGTSALNSYVDSTKQVTRVTFEMIDAGSKKMNVVLAELQPRIDSIFNPKKFHVELTGSSIIFIKGTNYLLINLYESLAWAIFLIAIVMWILFRGVKMIAVSLVPNLIPLIITAGIMGFFGIPLKPSTILIFSIAMGISSDQTIYFITRYRHELRNTSKSISVIVSDTIRETGVSMIFIATVLFLGFGVFVVSKFGGTQALGILLSITLLVAMISNLTLLPAFLLTLEKGIDRNKLRGPDIEE</sequence>
<protein>
    <submittedName>
        <fullName evidence="8">MMPL family transporter</fullName>
    </submittedName>
</protein>
<dbReference type="Proteomes" id="UP000321362">
    <property type="component" value="Chromosome"/>
</dbReference>
<evidence type="ECO:0000256" key="3">
    <source>
        <dbReference type="ARBA" id="ARBA00022692"/>
    </source>
</evidence>
<evidence type="ECO:0000313" key="8">
    <source>
        <dbReference type="EMBL" id="QEC77434.1"/>
    </source>
</evidence>
<feature type="transmembrane region" description="Helical" evidence="6">
    <location>
        <begin position="635"/>
        <end position="657"/>
    </location>
</feature>
<feature type="transmembrane region" description="Helical" evidence="6">
    <location>
        <begin position="704"/>
        <end position="726"/>
    </location>
</feature>
<dbReference type="PROSITE" id="PS50156">
    <property type="entry name" value="SSD"/>
    <property type="match status" value="2"/>
</dbReference>
<evidence type="ECO:0000259" key="7">
    <source>
        <dbReference type="PROSITE" id="PS50156"/>
    </source>
</evidence>
<dbReference type="OrthoDB" id="9805018at2"/>
<dbReference type="RefSeq" id="WP_147055118.1">
    <property type="nucleotide sequence ID" value="NZ_CP042437.1"/>
</dbReference>
<keyword evidence="2" id="KW-1003">Cell membrane</keyword>
<feature type="domain" description="SSD" evidence="7">
    <location>
        <begin position="249"/>
        <end position="371"/>
    </location>
</feature>
<dbReference type="InterPro" id="IPR004869">
    <property type="entry name" value="MMPL_dom"/>
</dbReference>
<feature type="transmembrane region" description="Helical" evidence="6">
    <location>
        <begin position="246"/>
        <end position="266"/>
    </location>
</feature>
<evidence type="ECO:0000313" key="9">
    <source>
        <dbReference type="Proteomes" id="UP000321362"/>
    </source>
</evidence>
<evidence type="ECO:0000256" key="1">
    <source>
        <dbReference type="ARBA" id="ARBA00004651"/>
    </source>
</evidence>
<organism evidence="8 9">
    <name type="scientific">Mucilaginibacter ginsenosidivorax</name>
    <dbReference type="NCBI Taxonomy" id="862126"/>
    <lineage>
        <taxon>Bacteria</taxon>
        <taxon>Pseudomonadati</taxon>
        <taxon>Bacteroidota</taxon>
        <taxon>Sphingobacteriia</taxon>
        <taxon>Sphingobacteriales</taxon>
        <taxon>Sphingobacteriaceae</taxon>
        <taxon>Mucilaginibacter</taxon>
    </lineage>
</organism>
<feature type="transmembrane region" description="Helical" evidence="6">
    <location>
        <begin position="346"/>
        <end position="369"/>
    </location>
</feature>
<keyword evidence="9" id="KW-1185">Reference proteome</keyword>
<keyword evidence="5 6" id="KW-0472">Membrane</keyword>
<feature type="transmembrane region" description="Helical" evidence="6">
    <location>
        <begin position="738"/>
        <end position="762"/>
    </location>
</feature>
<feature type="transmembrane region" description="Helical" evidence="6">
    <location>
        <begin position="663"/>
        <end position="683"/>
    </location>
</feature>
<dbReference type="InterPro" id="IPR000731">
    <property type="entry name" value="SSD"/>
</dbReference>
<dbReference type="GO" id="GO:0005886">
    <property type="term" value="C:plasma membrane"/>
    <property type="evidence" value="ECO:0007669"/>
    <property type="project" value="UniProtKB-SubCell"/>
</dbReference>
<proteinExistence type="predicted"/>
<dbReference type="KEGG" id="mgk:FSB76_16330"/>